<dbReference type="InterPro" id="IPR027417">
    <property type="entry name" value="P-loop_NTPase"/>
</dbReference>
<comment type="caution">
    <text evidence="1">The sequence shown here is derived from an EMBL/GenBank/DDBJ whole genome shotgun (WGS) entry which is preliminary data.</text>
</comment>
<dbReference type="OrthoDB" id="3188010at2"/>
<proteinExistence type="predicted"/>
<dbReference type="Proteomes" id="UP000004578">
    <property type="component" value="Unassembled WGS sequence"/>
</dbReference>
<dbReference type="EMBL" id="AKFS01000008">
    <property type="protein sequence ID" value="EJF51679.1"/>
    <property type="molecule type" value="Genomic_DNA"/>
</dbReference>
<dbReference type="Gene3D" id="3.40.50.300">
    <property type="entry name" value="P-loop containing nucleotide triphosphate hydrolases"/>
    <property type="match status" value="1"/>
</dbReference>
<reference evidence="1 2" key="1">
    <citation type="submission" date="2012-05" db="EMBL/GenBank/DDBJ databases">
        <authorList>
            <person name="Harkins D.M."/>
            <person name="Madupu R."/>
            <person name="Durkin A.S."/>
            <person name="Torralba M."/>
            <person name="Methe B."/>
            <person name="Sutton G.G."/>
            <person name="Nelson K.E."/>
        </authorList>
    </citation>
    <scope>NUCLEOTIDE SEQUENCE [LARGE SCALE GENOMIC DNA]</scope>
    <source>
        <strain evidence="1 2">F0490</strain>
    </source>
</reference>
<dbReference type="PATRIC" id="fig|1125717.3.peg.77"/>
<keyword evidence="2" id="KW-1185">Reference proteome</keyword>
<name>J0NW42_9ACTO</name>
<gene>
    <name evidence="1" type="ORF">HMPREF1317_1566</name>
</gene>
<evidence type="ECO:0000313" key="1">
    <source>
        <dbReference type="EMBL" id="EJF51679.1"/>
    </source>
</evidence>
<accession>J0NW42</accession>
<dbReference type="RefSeq" id="WP_005867204.1">
    <property type="nucleotide sequence ID" value="NZ_AKFS01000008.1"/>
</dbReference>
<sequence length="471" mass="51126">MTAPARYATAPTPGAAHETRTVETMARTLGTPLMPWQSQVARVATERRADGHGWRYPTVVLTVPRQSGKTVLMRAVMAQRTLRYPGFQAFYTAQSGKDAKERWTDLADAVDKTCPSLVRIKRGAGAECVEWVNGRGQVRTFAPTRTALHGYTPELVMLDEAFAFEQELGDSLMAAIIPAQSTLSERQLWIVSTAGTAESTWLRDWVDRGREAVGDPLSAVAYFEWSAEPGLDLADPASFPLFHPAVGYTQDAETLVAARETMSLAEYERAFGNRWIEARSEIVIPPEHVTATINRDQAPPEDMRDVTLAYDVAPDRSAAAIWAAWTDHQGVHLRPYLAKPGAAWVIDAITDAADRLGVQNVWADDGGATRSITDLLASTSAAHAIHTLKARDFATATGDLIDAITSRTVDHDGDPDFMRALGGAALRRLGEADAWSRRESTGPIHAVVAATVAYHAHTHAPTAPTPMAVNA</sequence>
<protein>
    <submittedName>
        <fullName evidence="1">Phage terminase, large subunit-like protein</fullName>
    </submittedName>
</protein>
<organism evidence="1 2">
    <name type="scientific">Schaalia georgiae F0490</name>
    <dbReference type="NCBI Taxonomy" id="1125717"/>
    <lineage>
        <taxon>Bacteria</taxon>
        <taxon>Bacillati</taxon>
        <taxon>Actinomycetota</taxon>
        <taxon>Actinomycetes</taxon>
        <taxon>Actinomycetales</taxon>
        <taxon>Actinomycetaceae</taxon>
        <taxon>Schaalia</taxon>
    </lineage>
</organism>
<dbReference type="AlphaFoldDB" id="J0NW42"/>
<evidence type="ECO:0000313" key="2">
    <source>
        <dbReference type="Proteomes" id="UP000004578"/>
    </source>
</evidence>